<reference evidence="3" key="1">
    <citation type="journal article" date="2020" name="mSystems">
        <title>Genome- and Community-Level Interaction Insights into Carbon Utilization and Element Cycling Functions of Hydrothermarchaeota in Hydrothermal Sediment.</title>
        <authorList>
            <person name="Zhou Z."/>
            <person name="Liu Y."/>
            <person name="Xu W."/>
            <person name="Pan J."/>
            <person name="Luo Z.H."/>
            <person name="Li M."/>
        </authorList>
    </citation>
    <scope>NUCLEOTIDE SEQUENCE [LARGE SCALE GENOMIC DNA]</scope>
    <source>
        <strain evidence="3">HyVt-493</strain>
    </source>
</reference>
<feature type="domain" description="GCVT N-terminal" evidence="2">
    <location>
        <begin position="37"/>
        <end position="171"/>
    </location>
</feature>
<dbReference type="InterPro" id="IPR006222">
    <property type="entry name" value="GCVT_N"/>
</dbReference>
<accession>A0A7V2WU53</accession>
<dbReference type="SUPFAM" id="SSF101790">
    <property type="entry name" value="Aminomethyltransferase beta-barrel domain"/>
    <property type="match status" value="1"/>
</dbReference>
<evidence type="ECO:0000313" key="3">
    <source>
        <dbReference type="EMBL" id="HFC91429.1"/>
    </source>
</evidence>
<sequence>MRQNWKEFLIDNGAEFHLGKLISFGNPSRESRIPPQGSVLSDLSDRGIIQVHGKDATNFLQNQLTNDISRVAEDSHQLSAWCNPKGRVIATFRIFKRNNNYYLTLSADLVELVIKKLRMFVMMSDVTIEDMSKSLIHFGYAGERAAQELQNIVADGYVPAEANQTLQQDTLSILRLSGTVPRFEVFGELEDAKNLWEHCNVRAAPVSSSGWDYLNIVAGLPVVSKASSTAWIPQMLNLQVIDGVDFNKGCFPGQEIVARLKYLGKNKRRMYRLEINSDELPEIGQEIYAEGESTYAGKILTAVINPAGKVEALAVMKIALVDKNLSLNKSEAGEQDSITLLDLPYSVE</sequence>
<evidence type="ECO:0000259" key="2">
    <source>
        <dbReference type="Pfam" id="PF01571"/>
    </source>
</evidence>
<dbReference type="SUPFAM" id="SSF103025">
    <property type="entry name" value="Folate-binding domain"/>
    <property type="match status" value="1"/>
</dbReference>
<dbReference type="InterPro" id="IPR017703">
    <property type="entry name" value="YgfZ/GCV_T_CS"/>
</dbReference>
<proteinExistence type="predicted"/>
<gene>
    <name evidence="3" type="ORF">ENJ51_01305</name>
</gene>
<evidence type="ECO:0000256" key="1">
    <source>
        <dbReference type="PIRSR" id="PIRSR006487-1"/>
    </source>
</evidence>
<dbReference type="PANTHER" id="PTHR22602">
    <property type="entry name" value="TRANSFERASE CAF17, MITOCHONDRIAL-RELATED"/>
    <property type="match status" value="1"/>
</dbReference>
<dbReference type="NCBIfam" id="TIGR03317">
    <property type="entry name" value="ygfZ_signature"/>
    <property type="match status" value="1"/>
</dbReference>
<dbReference type="EMBL" id="DRMS01000050">
    <property type="protein sequence ID" value="HFC91429.1"/>
    <property type="molecule type" value="Genomic_DNA"/>
</dbReference>
<dbReference type="PANTHER" id="PTHR22602:SF0">
    <property type="entry name" value="TRANSFERASE CAF17, MITOCHONDRIAL-RELATED"/>
    <property type="match status" value="1"/>
</dbReference>
<dbReference type="Gene3D" id="2.40.30.160">
    <property type="match status" value="1"/>
</dbReference>
<dbReference type="PIRSF" id="PIRSF006487">
    <property type="entry name" value="GcvT"/>
    <property type="match status" value="1"/>
</dbReference>
<organism evidence="3">
    <name type="scientific">Leucothrix mucor</name>
    <dbReference type="NCBI Taxonomy" id="45248"/>
    <lineage>
        <taxon>Bacteria</taxon>
        <taxon>Pseudomonadati</taxon>
        <taxon>Pseudomonadota</taxon>
        <taxon>Gammaproteobacteria</taxon>
        <taxon>Thiotrichales</taxon>
        <taxon>Thiotrichaceae</taxon>
        <taxon>Leucothrix</taxon>
    </lineage>
</organism>
<dbReference type="AlphaFoldDB" id="A0A7V2WU53"/>
<dbReference type="GO" id="GO:0016226">
    <property type="term" value="P:iron-sulfur cluster assembly"/>
    <property type="evidence" value="ECO:0007669"/>
    <property type="project" value="TreeGrafter"/>
</dbReference>
<protein>
    <submittedName>
        <fullName evidence="3">Folate-binding protein</fullName>
    </submittedName>
</protein>
<dbReference type="Proteomes" id="UP000885750">
    <property type="component" value="Unassembled WGS sequence"/>
</dbReference>
<comment type="caution">
    <text evidence="3">The sequence shown here is derived from an EMBL/GenBank/DDBJ whole genome shotgun (WGS) entry which is preliminary data.</text>
</comment>
<dbReference type="InterPro" id="IPR045179">
    <property type="entry name" value="YgfZ/GcvT"/>
</dbReference>
<feature type="binding site" evidence="1">
    <location>
        <position position="184"/>
    </location>
    <ligand>
        <name>substrate</name>
    </ligand>
</feature>
<dbReference type="Gene3D" id="3.30.70.1400">
    <property type="entry name" value="Aminomethyltransferase beta-barrel domains"/>
    <property type="match status" value="1"/>
</dbReference>
<dbReference type="InterPro" id="IPR029043">
    <property type="entry name" value="GcvT/YgfZ_C"/>
</dbReference>
<dbReference type="Pfam" id="PF01571">
    <property type="entry name" value="GCV_T"/>
    <property type="match status" value="1"/>
</dbReference>
<name>A0A7V2WU53_LEUMU</name>
<dbReference type="Gene3D" id="3.30.70.1630">
    <property type="match status" value="1"/>
</dbReference>